<proteinExistence type="inferred from homology"/>
<keyword evidence="7 17" id="KW-0547">Nucleotide-binding</keyword>
<evidence type="ECO:0000256" key="16">
    <source>
        <dbReference type="PIRSR" id="PIRSR600829-2"/>
    </source>
</evidence>
<dbReference type="InterPro" id="IPR000829">
    <property type="entry name" value="DAGK"/>
</dbReference>
<comment type="similarity">
    <text evidence="2">Belongs to the bacterial diacylglycerol kinase family.</text>
</comment>
<feature type="active site" description="Proton acceptor" evidence="15">
    <location>
        <position position="68"/>
    </location>
</feature>
<keyword evidence="3" id="KW-1003">Cell membrane</keyword>
<evidence type="ECO:0000256" key="8">
    <source>
        <dbReference type="ARBA" id="ARBA00022777"/>
    </source>
</evidence>
<keyword evidence="9 17" id="KW-0067">ATP-binding</keyword>
<evidence type="ECO:0000256" key="18">
    <source>
        <dbReference type="PIRSR" id="PIRSR600829-4"/>
    </source>
</evidence>
<dbReference type="EMBL" id="LBYI01000001">
    <property type="protein sequence ID" value="KKR51317.1"/>
    <property type="molecule type" value="Genomic_DNA"/>
</dbReference>
<keyword evidence="18" id="KW-0460">Magnesium</keyword>
<dbReference type="PANTHER" id="PTHR34299">
    <property type="entry name" value="DIACYLGLYCEROL KINASE"/>
    <property type="match status" value="1"/>
</dbReference>
<sequence>MTGSVLKAEKKSFTFALEGIAYAIKTQLNFKIQITAGLLAILAAFILGFDRGEWLVLLIVICLVLSAELANTVIETVVDLAMPDVHPKAKTVKDLSAGVVLLVSAFAVLIGLVLFYPHIALLFG</sequence>
<keyword evidence="18" id="KW-0479">Metal-binding</keyword>
<dbReference type="GO" id="GO:0046872">
    <property type="term" value="F:metal ion binding"/>
    <property type="evidence" value="ECO:0007669"/>
    <property type="project" value="UniProtKB-KW"/>
</dbReference>
<evidence type="ECO:0000256" key="10">
    <source>
        <dbReference type="ARBA" id="ARBA00022989"/>
    </source>
</evidence>
<keyword evidence="13" id="KW-0594">Phospholipid biosynthesis</keyword>
<evidence type="ECO:0000256" key="2">
    <source>
        <dbReference type="ARBA" id="ARBA00005967"/>
    </source>
</evidence>
<evidence type="ECO:0000313" key="21">
    <source>
        <dbReference type="Proteomes" id="UP000034531"/>
    </source>
</evidence>
<gene>
    <name evidence="20" type="ORF">UT84_C0001G0002</name>
</gene>
<keyword evidence="6 19" id="KW-0812">Transmembrane</keyword>
<name>A0A0G0UM81_9BACT</name>
<evidence type="ECO:0000256" key="1">
    <source>
        <dbReference type="ARBA" id="ARBA00004651"/>
    </source>
</evidence>
<dbReference type="PANTHER" id="PTHR34299:SF1">
    <property type="entry name" value="DIACYLGLYCEROL KINASE"/>
    <property type="match status" value="1"/>
</dbReference>
<evidence type="ECO:0000256" key="15">
    <source>
        <dbReference type="PIRSR" id="PIRSR600829-1"/>
    </source>
</evidence>
<evidence type="ECO:0000256" key="9">
    <source>
        <dbReference type="ARBA" id="ARBA00022840"/>
    </source>
</evidence>
<dbReference type="Proteomes" id="UP000034531">
    <property type="component" value="Unassembled WGS sequence"/>
</dbReference>
<keyword evidence="4" id="KW-0444">Lipid biosynthesis</keyword>
<keyword evidence="5" id="KW-0808">Transferase</keyword>
<evidence type="ECO:0000256" key="5">
    <source>
        <dbReference type="ARBA" id="ARBA00022679"/>
    </source>
</evidence>
<evidence type="ECO:0000256" key="6">
    <source>
        <dbReference type="ARBA" id="ARBA00022692"/>
    </source>
</evidence>
<comment type="caution">
    <text evidence="20">The sequence shown here is derived from an EMBL/GenBank/DDBJ whole genome shotgun (WGS) entry which is preliminary data.</text>
</comment>
<dbReference type="GO" id="GO:0005524">
    <property type="term" value="F:ATP binding"/>
    <property type="evidence" value="ECO:0007669"/>
    <property type="project" value="UniProtKB-KW"/>
</dbReference>
<dbReference type="Gene3D" id="1.10.287.3610">
    <property type="match status" value="1"/>
</dbReference>
<dbReference type="InterPro" id="IPR033717">
    <property type="entry name" value="UDPK"/>
</dbReference>
<feature type="binding site" evidence="16">
    <location>
        <position position="68"/>
    </location>
    <ligand>
        <name>substrate</name>
    </ligand>
</feature>
<feature type="binding site" evidence="18">
    <location>
        <position position="75"/>
    </location>
    <ligand>
        <name>a divalent metal cation</name>
        <dbReference type="ChEBI" id="CHEBI:60240"/>
    </ligand>
</feature>
<feature type="transmembrane region" description="Helical" evidence="19">
    <location>
        <begin position="95"/>
        <end position="116"/>
    </location>
</feature>
<protein>
    <submittedName>
        <fullName evidence="20">Diacylglycerol kinase</fullName>
    </submittedName>
</protein>
<keyword evidence="8 20" id="KW-0418">Kinase</keyword>
<feature type="binding site" evidence="17">
    <location>
        <position position="75"/>
    </location>
    <ligand>
        <name>ATP</name>
        <dbReference type="ChEBI" id="CHEBI:30616"/>
    </ligand>
</feature>
<dbReference type="Pfam" id="PF01219">
    <property type="entry name" value="DAGK_prokar"/>
    <property type="match status" value="1"/>
</dbReference>
<evidence type="ECO:0000256" key="11">
    <source>
        <dbReference type="ARBA" id="ARBA00023098"/>
    </source>
</evidence>
<dbReference type="GO" id="GO:0016301">
    <property type="term" value="F:kinase activity"/>
    <property type="evidence" value="ECO:0007669"/>
    <property type="project" value="UniProtKB-KW"/>
</dbReference>
<evidence type="ECO:0000256" key="7">
    <source>
        <dbReference type="ARBA" id="ARBA00022741"/>
    </source>
</evidence>
<evidence type="ECO:0000256" key="13">
    <source>
        <dbReference type="ARBA" id="ARBA00023209"/>
    </source>
</evidence>
<accession>A0A0G0UM81</accession>
<evidence type="ECO:0000256" key="17">
    <source>
        <dbReference type="PIRSR" id="PIRSR600829-3"/>
    </source>
</evidence>
<dbReference type="GO" id="GO:0005886">
    <property type="term" value="C:plasma membrane"/>
    <property type="evidence" value="ECO:0007669"/>
    <property type="project" value="UniProtKB-SubCell"/>
</dbReference>
<dbReference type="CDD" id="cd14265">
    <property type="entry name" value="UDPK_IM_like"/>
    <property type="match status" value="1"/>
</dbReference>
<keyword evidence="12 19" id="KW-0472">Membrane</keyword>
<comment type="subcellular location">
    <subcellularLocation>
        <location evidence="1">Cell membrane</location>
        <topology evidence="1">Multi-pass membrane protein</topology>
    </subcellularLocation>
</comment>
<feature type="transmembrane region" description="Helical" evidence="19">
    <location>
        <begin position="30"/>
        <end position="48"/>
    </location>
</feature>
<evidence type="ECO:0000256" key="4">
    <source>
        <dbReference type="ARBA" id="ARBA00022516"/>
    </source>
</evidence>
<feature type="transmembrane region" description="Helical" evidence="19">
    <location>
        <begin position="54"/>
        <end position="74"/>
    </location>
</feature>
<comment type="cofactor">
    <cofactor evidence="18">
        <name>Mg(2+)</name>
        <dbReference type="ChEBI" id="CHEBI:18420"/>
    </cofactor>
    <text evidence="18">Mn(2+), Zn(2+), Cd(2+) and Co(2+) support activity to lesser extents.</text>
</comment>
<feature type="binding site" evidence="17">
    <location>
        <begin position="93"/>
        <end position="94"/>
    </location>
    <ligand>
        <name>ATP</name>
        <dbReference type="ChEBI" id="CHEBI:30616"/>
    </ligand>
</feature>
<dbReference type="InterPro" id="IPR036945">
    <property type="entry name" value="DAGK_sf"/>
</dbReference>
<keyword evidence="11" id="KW-0443">Lipid metabolism</keyword>
<evidence type="ECO:0000256" key="19">
    <source>
        <dbReference type="SAM" id="Phobius"/>
    </source>
</evidence>
<keyword evidence="10 19" id="KW-1133">Transmembrane helix</keyword>
<organism evidence="20 21">
    <name type="scientific">Candidatus Curtissbacteria bacterium GW2011_GWA1_40_16</name>
    <dbReference type="NCBI Taxonomy" id="1618405"/>
    <lineage>
        <taxon>Bacteria</taxon>
        <taxon>Candidatus Curtissiibacteriota</taxon>
    </lineage>
</organism>
<reference evidence="20 21" key="1">
    <citation type="journal article" date="2015" name="Nature">
        <title>rRNA introns, odd ribosomes, and small enigmatic genomes across a large radiation of phyla.</title>
        <authorList>
            <person name="Brown C.T."/>
            <person name="Hug L.A."/>
            <person name="Thomas B.C."/>
            <person name="Sharon I."/>
            <person name="Castelle C.J."/>
            <person name="Singh A."/>
            <person name="Wilkins M.J."/>
            <person name="Williams K.H."/>
            <person name="Banfield J.F."/>
        </authorList>
    </citation>
    <scope>NUCLEOTIDE SEQUENCE [LARGE SCALE GENOMIC DNA]</scope>
</reference>
<dbReference type="GO" id="GO:0008654">
    <property type="term" value="P:phospholipid biosynthetic process"/>
    <property type="evidence" value="ECO:0007669"/>
    <property type="project" value="UniProtKB-KW"/>
</dbReference>
<evidence type="ECO:0000256" key="14">
    <source>
        <dbReference type="ARBA" id="ARBA00023264"/>
    </source>
</evidence>
<evidence type="ECO:0000313" key="20">
    <source>
        <dbReference type="EMBL" id="KKR51317.1"/>
    </source>
</evidence>
<dbReference type="AlphaFoldDB" id="A0A0G0UM81"/>
<evidence type="ECO:0000256" key="3">
    <source>
        <dbReference type="ARBA" id="ARBA00022475"/>
    </source>
</evidence>
<keyword evidence="14" id="KW-1208">Phospholipid metabolism</keyword>
<evidence type="ECO:0000256" key="12">
    <source>
        <dbReference type="ARBA" id="ARBA00023136"/>
    </source>
</evidence>